<accession>A0A9P8PCB5</accession>
<proteinExistence type="predicted"/>
<dbReference type="OrthoDB" id="17089at2759"/>
<sequence>MIHIFIRQKKLFTNRSFSTATNLKFIGKLNKQLAATRPKEHVVTTLNKPIGFQEPPKVTDNNGDQRSISQKFKDFLNREKNKERQKELEKEISKSGMYDIYTYRKTNGKLFLSPPAYWKAEKSLYFPNFFGETLETSKSISTTPLLKGKVSVIRVYTSQIGEKSSQSFFRFPDHTDYLNPKGYDQFLEKYSNSQIIDINVTENALKALFIQISKSGLRKLNHPSRYNKYFIVPRKTLSLDLREAIHCDNTYGGFIYVLDHEGRIRWVSCGEATDNERNLLWRTVRGLEKEYLALFPNKSD</sequence>
<name>A0A9P8PCB5_9ASCO</name>
<evidence type="ECO:0000313" key="2">
    <source>
        <dbReference type="Proteomes" id="UP000769528"/>
    </source>
</evidence>
<dbReference type="PANTHER" id="PTHR28106:SF1">
    <property type="entry name" value="MITOCHONDRIAL ATPASE COMPLEX SUBUNIT ATP10"/>
    <property type="match status" value="1"/>
</dbReference>
<dbReference type="Pfam" id="PF05176">
    <property type="entry name" value="ATP-synt_10"/>
    <property type="match status" value="1"/>
</dbReference>
<reference evidence="1" key="1">
    <citation type="journal article" date="2021" name="Open Biol.">
        <title>Shared evolutionary footprints suggest mitochondrial oxidative damage underlies multiple complex I losses in fungi.</title>
        <authorList>
            <person name="Schikora-Tamarit M.A."/>
            <person name="Marcet-Houben M."/>
            <person name="Nosek J."/>
            <person name="Gabaldon T."/>
        </authorList>
    </citation>
    <scope>NUCLEOTIDE SEQUENCE</scope>
    <source>
        <strain evidence="1">CBS6341</strain>
    </source>
</reference>
<keyword evidence="2" id="KW-1185">Reference proteome</keyword>
<dbReference type="Proteomes" id="UP000769528">
    <property type="component" value="Unassembled WGS sequence"/>
</dbReference>
<dbReference type="GO" id="GO:0005743">
    <property type="term" value="C:mitochondrial inner membrane"/>
    <property type="evidence" value="ECO:0007669"/>
    <property type="project" value="TreeGrafter"/>
</dbReference>
<comment type="caution">
    <text evidence="1">The sequence shown here is derived from an EMBL/GenBank/DDBJ whole genome shotgun (WGS) entry which is preliminary data.</text>
</comment>
<dbReference type="EMBL" id="JAEUBF010001336">
    <property type="protein sequence ID" value="KAH3669176.1"/>
    <property type="molecule type" value="Genomic_DNA"/>
</dbReference>
<reference evidence="1" key="2">
    <citation type="submission" date="2021-01" db="EMBL/GenBank/DDBJ databases">
        <authorList>
            <person name="Schikora-Tamarit M.A."/>
        </authorList>
    </citation>
    <scope>NUCLEOTIDE SEQUENCE</scope>
    <source>
        <strain evidence="1">CBS6341</strain>
    </source>
</reference>
<organism evidence="1 2">
    <name type="scientific">Wickerhamomyces mucosus</name>
    <dbReference type="NCBI Taxonomy" id="1378264"/>
    <lineage>
        <taxon>Eukaryota</taxon>
        <taxon>Fungi</taxon>
        <taxon>Dikarya</taxon>
        <taxon>Ascomycota</taxon>
        <taxon>Saccharomycotina</taxon>
        <taxon>Saccharomycetes</taxon>
        <taxon>Phaffomycetales</taxon>
        <taxon>Wickerhamomycetaceae</taxon>
        <taxon>Wickerhamomyces</taxon>
    </lineage>
</organism>
<gene>
    <name evidence="1" type="ORF">WICMUC_005015</name>
</gene>
<dbReference type="InterPro" id="IPR007849">
    <property type="entry name" value="ATP10"/>
</dbReference>
<dbReference type="AlphaFoldDB" id="A0A9P8PCB5"/>
<dbReference type="GO" id="GO:0033615">
    <property type="term" value="P:mitochondrial proton-transporting ATP synthase complex assembly"/>
    <property type="evidence" value="ECO:0007669"/>
    <property type="project" value="TreeGrafter"/>
</dbReference>
<evidence type="ECO:0008006" key="3">
    <source>
        <dbReference type="Google" id="ProtNLM"/>
    </source>
</evidence>
<protein>
    <recommendedName>
        <fullName evidence="3">Mitochondrial ATPase complex subunit ATP10</fullName>
    </recommendedName>
</protein>
<evidence type="ECO:0000313" key="1">
    <source>
        <dbReference type="EMBL" id="KAH3669176.1"/>
    </source>
</evidence>
<dbReference type="PANTHER" id="PTHR28106">
    <property type="entry name" value="MITOCHONDRIAL ATPASE COMPLEX SUBUNIT ATP10"/>
    <property type="match status" value="1"/>
</dbReference>